<dbReference type="InterPro" id="IPR001638">
    <property type="entry name" value="Solute-binding_3/MltF_N"/>
</dbReference>
<dbReference type="Gene3D" id="3.40.190.10">
    <property type="entry name" value="Periplasmic binding protein-like II"/>
    <property type="match status" value="2"/>
</dbReference>
<evidence type="ECO:0000313" key="8">
    <source>
        <dbReference type="Proteomes" id="UP000246352"/>
    </source>
</evidence>
<gene>
    <name evidence="7" type="ORF">DFR52_10912</name>
</gene>
<dbReference type="EMBL" id="QGTR01000009">
    <property type="protein sequence ID" value="PWV95617.1"/>
    <property type="molecule type" value="Genomic_DNA"/>
</dbReference>
<accession>A0A317PHU3</accession>
<dbReference type="GO" id="GO:0042597">
    <property type="term" value="C:periplasmic space"/>
    <property type="evidence" value="ECO:0007669"/>
    <property type="project" value="UniProtKB-SubCell"/>
</dbReference>
<dbReference type="CDD" id="cd01004">
    <property type="entry name" value="PBP2_MidA_like"/>
    <property type="match status" value="1"/>
</dbReference>
<dbReference type="SMART" id="SM00062">
    <property type="entry name" value="PBPb"/>
    <property type="match status" value="1"/>
</dbReference>
<evidence type="ECO:0000256" key="3">
    <source>
        <dbReference type="ARBA" id="ARBA00022729"/>
    </source>
</evidence>
<evidence type="ECO:0000256" key="1">
    <source>
        <dbReference type="ARBA" id="ARBA00004418"/>
    </source>
</evidence>
<protein>
    <submittedName>
        <fullName evidence="7">Amino acid ABC transporter substrate-binding protein (PAAT family)</fullName>
    </submittedName>
</protein>
<dbReference type="OrthoDB" id="4577708at2"/>
<dbReference type="InterPro" id="IPR018313">
    <property type="entry name" value="SBP_3_CS"/>
</dbReference>
<evidence type="ECO:0000256" key="5">
    <source>
        <dbReference type="SAM" id="SignalP"/>
    </source>
</evidence>
<dbReference type="PANTHER" id="PTHR35936">
    <property type="entry name" value="MEMBRANE-BOUND LYTIC MUREIN TRANSGLYCOSYLASE F"/>
    <property type="match status" value="1"/>
</dbReference>
<dbReference type="PROSITE" id="PS01039">
    <property type="entry name" value="SBP_BACTERIAL_3"/>
    <property type="match status" value="1"/>
</dbReference>
<reference evidence="7 8" key="1">
    <citation type="submission" date="2018-05" db="EMBL/GenBank/DDBJ databases">
        <title>Genomic Encyclopedia of Type Strains, Phase IV (KMG-IV): sequencing the most valuable type-strain genomes for metagenomic binning, comparative biology and taxonomic classification.</title>
        <authorList>
            <person name="Goeker M."/>
        </authorList>
    </citation>
    <scope>NUCLEOTIDE SEQUENCE [LARGE SCALE GENOMIC DNA]</scope>
    <source>
        <strain evidence="7 8">DSM 16791</strain>
    </source>
</reference>
<name>A0A317PHU3_9HYPH</name>
<feature type="chain" id="PRO_5016422304" evidence="5">
    <location>
        <begin position="29"/>
        <end position="301"/>
    </location>
</feature>
<evidence type="ECO:0000259" key="6">
    <source>
        <dbReference type="SMART" id="SM00062"/>
    </source>
</evidence>
<keyword evidence="8" id="KW-1185">Reference proteome</keyword>
<feature type="signal peptide" evidence="5">
    <location>
        <begin position="1"/>
        <end position="28"/>
    </location>
</feature>
<comment type="caution">
    <text evidence="7">The sequence shown here is derived from an EMBL/GenBank/DDBJ whole genome shotgun (WGS) entry which is preliminary data.</text>
</comment>
<evidence type="ECO:0000256" key="2">
    <source>
        <dbReference type="ARBA" id="ARBA00010333"/>
    </source>
</evidence>
<proteinExistence type="inferred from homology"/>
<dbReference type="SUPFAM" id="SSF53850">
    <property type="entry name" value="Periplasmic binding protein-like II"/>
    <property type="match status" value="1"/>
</dbReference>
<comment type="subcellular location">
    <subcellularLocation>
        <location evidence="1">Periplasm</location>
    </subcellularLocation>
</comment>
<dbReference type="PANTHER" id="PTHR35936:SF17">
    <property type="entry name" value="ARGININE-BINDING EXTRACELLULAR PROTEIN ARTP"/>
    <property type="match status" value="1"/>
</dbReference>
<organism evidence="7 8">
    <name type="scientific">Hoeflea marina</name>
    <dbReference type="NCBI Taxonomy" id="274592"/>
    <lineage>
        <taxon>Bacteria</taxon>
        <taxon>Pseudomonadati</taxon>
        <taxon>Pseudomonadota</taxon>
        <taxon>Alphaproteobacteria</taxon>
        <taxon>Hyphomicrobiales</taxon>
        <taxon>Rhizobiaceae</taxon>
        <taxon>Hoeflea</taxon>
    </lineage>
</organism>
<dbReference type="Pfam" id="PF00497">
    <property type="entry name" value="SBP_bac_3"/>
    <property type="match status" value="1"/>
</dbReference>
<keyword evidence="3 5" id="KW-0732">Signal</keyword>
<feature type="domain" description="Solute-binding protein family 3/N-terminal" evidence="6">
    <location>
        <begin position="55"/>
        <end position="287"/>
    </location>
</feature>
<evidence type="ECO:0000256" key="4">
    <source>
        <dbReference type="RuleBase" id="RU003744"/>
    </source>
</evidence>
<evidence type="ECO:0000313" key="7">
    <source>
        <dbReference type="EMBL" id="PWV95617.1"/>
    </source>
</evidence>
<comment type="similarity">
    <text evidence="2 4">Belongs to the bacterial solute-binding protein 3 family.</text>
</comment>
<dbReference type="RefSeq" id="WP_158285030.1">
    <property type="nucleotide sequence ID" value="NZ_QGTR01000009.1"/>
</dbReference>
<dbReference type="AlphaFoldDB" id="A0A317PHU3"/>
<sequence length="301" mass="32009">MTTRHKWMTAASAIAIFMMTSLSGPAGAEGYDTSGIKVDKELAARVPERIRQAGVLVGGSDNNYAPWEYMAGDDGQTPEGIDIDIGNAIAAKLGLTYESRTAQFTTIIPALGANYDIGLNAFSITAERMKVVNFVSYTETGNEWVIRAGNPDGFDPVDICGRKIAVQSGTDHEKKLHIVNEDCVASGKPEMEFLPFQNQTEAVTRVAAGGADATMTGSATAYYAAFKSDGVLETVTPVGDTLNFRGLNGIPVAKADMELTELIADTLTAMIEDGTYGAILDAWGMSGVGIKKIEINPDPEH</sequence>
<dbReference type="Proteomes" id="UP000246352">
    <property type="component" value="Unassembled WGS sequence"/>
</dbReference>